<dbReference type="Proteomes" id="UP000095286">
    <property type="component" value="Unplaced"/>
</dbReference>
<evidence type="ECO:0000313" key="2">
    <source>
        <dbReference type="WBParaSite" id="RSKR_0000803600.1"/>
    </source>
</evidence>
<name>A0AC35U5T5_9BILA</name>
<accession>A0AC35U5T5</accession>
<protein>
    <submittedName>
        <fullName evidence="2">Ammonium transporter</fullName>
    </submittedName>
</protein>
<organism evidence="1 2">
    <name type="scientific">Rhabditophanes sp. KR3021</name>
    <dbReference type="NCBI Taxonomy" id="114890"/>
    <lineage>
        <taxon>Eukaryota</taxon>
        <taxon>Metazoa</taxon>
        <taxon>Ecdysozoa</taxon>
        <taxon>Nematoda</taxon>
        <taxon>Chromadorea</taxon>
        <taxon>Rhabditida</taxon>
        <taxon>Tylenchina</taxon>
        <taxon>Panagrolaimomorpha</taxon>
        <taxon>Strongyloidoidea</taxon>
        <taxon>Alloionematidae</taxon>
        <taxon>Rhabditophanes</taxon>
    </lineage>
</organism>
<proteinExistence type="predicted"/>
<dbReference type="WBParaSite" id="RSKR_0000803600.1">
    <property type="protein sequence ID" value="RSKR_0000803600.1"/>
    <property type="gene ID" value="RSKR_0000803600"/>
</dbReference>
<reference evidence="2" key="1">
    <citation type="submission" date="2016-11" db="UniProtKB">
        <authorList>
            <consortium name="WormBaseParasite"/>
        </authorList>
    </citation>
    <scope>IDENTIFICATION</scope>
    <source>
        <strain evidence="2">KR3021</strain>
    </source>
</reference>
<sequence length="643" mass="70374">MEPAYAFPPGTIDKLYTENETKAFQDDGVWIISCSFTIFTMTSGFGLLESGRVSSKDEVNIMVKNIIDVVFGGLSYWCFGFGFTFGELWPNPFIGLGKFFYDPDEDYEPNHQAWSYAAFFFQMSFATTTSTIVSAAMAERIRLRPYIFVTFFMTTVHSISAHWVWSPNGFLKKLGVIDAAGCSVVHLAGGAAGLVATIYLKPRAGRFGDKGGSSMSNPTNALLGTFMLWWGWLGFNTGSTYGIANGRWRHAARSAMVTILSSIGGGCTALIISLLTTKKCEVDLLIDGLLASLVSTTAICLSVRPMQSLLIGAIGSALAVSSYPLIEKFEIDDPVGVIPVHVIGSAWGMICVGIFAQDDKFGISNTRGQSGLLYNGGFKLLLSQTLAVIVIALWAGGTTLFVLVALDRTSLGVRLSKYEEQLGADLVEHGLAGHNIAKYSIEKKLSRKMVTLLVKVIVRWKRLVKKGRVRALLALHPELGNQVAESNSNTSIIGEDENESTTTVELNQIPSTSTMTMSPDLQLNSEARSNDIRSLNFEQLSMDHVKNDPAIFIRSQQPISFRTSSRNNYTDIEAPDSNTEVTVQNPKKSSVLSHFRVNKVFPHRRQSSSYENDGYINTEGIEMQPSKSNGKTAILTSIPDHTN</sequence>
<evidence type="ECO:0000313" key="1">
    <source>
        <dbReference type="Proteomes" id="UP000095286"/>
    </source>
</evidence>